<dbReference type="InterPro" id="IPR054293">
    <property type="entry name" value="DUF7029"/>
</dbReference>
<evidence type="ECO:0000256" key="1">
    <source>
        <dbReference type="SAM" id="SignalP"/>
    </source>
</evidence>
<dbReference type="STRING" id="1448321.A0A317V9E6"/>
<proteinExistence type="predicted"/>
<accession>A0A317V9E6</accession>
<protein>
    <recommendedName>
        <fullName evidence="2">DUF7029 domain-containing protein</fullName>
    </recommendedName>
</protein>
<dbReference type="RefSeq" id="XP_025396115.1">
    <property type="nucleotide sequence ID" value="XM_025546103.1"/>
</dbReference>
<dbReference type="OrthoDB" id="160645at2759"/>
<dbReference type="Pfam" id="PF22974">
    <property type="entry name" value="DUF7029"/>
    <property type="match status" value="1"/>
</dbReference>
<dbReference type="VEuPathDB" id="FungiDB:BO70DRAFT_389752"/>
<feature type="chain" id="PRO_5016270133" description="DUF7029 domain-containing protein" evidence="1">
    <location>
        <begin position="21"/>
        <end position="437"/>
    </location>
</feature>
<organism evidence="3 4">
    <name type="scientific">Aspergillus heteromorphus CBS 117.55</name>
    <dbReference type="NCBI Taxonomy" id="1448321"/>
    <lineage>
        <taxon>Eukaryota</taxon>
        <taxon>Fungi</taxon>
        <taxon>Dikarya</taxon>
        <taxon>Ascomycota</taxon>
        <taxon>Pezizomycotina</taxon>
        <taxon>Eurotiomycetes</taxon>
        <taxon>Eurotiomycetidae</taxon>
        <taxon>Eurotiales</taxon>
        <taxon>Aspergillaceae</taxon>
        <taxon>Aspergillus</taxon>
        <taxon>Aspergillus subgen. Circumdati</taxon>
    </lineage>
</organism>
<evidence type="ECO:0000313" key="4">
    <source>
        <dbReference type="Proteomes" id="UP000247233"/>
    </source>
</evidence>
<evidence type="ECO:0000313" key="3">
    <source>
        <dbReference type="EMBL" id="PWY71013.1"/>
    </source>
</evidence>
<dbReference type="Proteomes" id="UP000247233">
    <property type="component" value="Unassembled WGS sequence"/>
</dbReference>
<keyword evidence="4" id="KW-1185">Reference proteome</keyword>
<dbReference type="PROSITE" id="PS51257">
    <property type="entry name" value="PROKAR_LIPOPROTEIN"/>
    <property type="match status" value="1"/>
</dbReference>
<feature type="domain" description="DUF7029" evidence="2">
    <location>
        <begin position="64"/>
        <end position="157"/>
    </location>
</feature>
<comment type="caution">
    <text evidence="3">The sequence shown here is derived from an EMBL/GenBank/DDBJ whole genome shotgun (WGS) entry which is preliminary data.</text>
</comment>
<name>A0A317V9E6_9EURO</name>
<keyword evidence="1" id="KW-0732">Signal</keyword>
<feature type="signal peptide" evidence="1">
    <location>
        <begin position="1"/>
        <end position="20"/>
    </location>
</feature>
<sequence length="437" mass="45649">MMFSRTLAATAALFLAGCSAAPTQQLYPSPQRRATTLSESIAPAYNVSLYYAATNSSAAATLNAQMKLPTVVLDDISTISSVECTDSDVSITFSSSSAYEQSVSDWSASDLVLLTNNIESCSSVNSGGVYSVSALSNDSTSLTITASATASSFQDEAELLSIVFSCTAAASNKRDVVVTLSDEWSGELVNITDLTIDVNDVDLSTTIDLSGGVDIDLTDLTATTLYLELDLSLYADVSVTAEAKASYSTDLWSYTFDALDVSALDIAGILTIGPSLTFGVGVEFAISGEATATADVSAQIADGKVYLDLLDSSKSTTSGWTPTYGASANLSAEVDAELNPFADVDLSIGVNVLDGLIDLTAGIEAKAEIVNEFSVDGDLDLSTSTGVTFSQGSGDCVNGYWFASDFVFDVEASVTDLFDDTLYTVTVPIYDTECIAF</sequence>
<dbReference type="EMBL" id="MSFL01000029">
    <property type="protein sequence ID" value="PWY71013.1"/>
    <property type="molecule type" value="Genomic_DNA"/>
</dbReference>
<dbReference type="AlphaFoldDB" id="A0A317V9E6"/>
<reference evidence="3 4" key="1">
    <citation type="submission" date="2016-12" db="EMBL/GenBank/DDBJ databases">
        <title>The genomes of Aspergillus section Nigri reveals drivers in fungal speciation.</title>
        <authorList>
            <consortium name="DOE Joint Genome Institute"/>
            <person name="Vesth T.C."/>
            <person name="Nybo J."/>
            <person name="Theobald S."/>
            <person name="Brandl J."/>
            <person name="Frisvad J.C."/>
            <person name="Nielsen K.F."/>
            <person name="Lyhne E.K."/>
            <person name="Kogle M.E."/>
            <person name="Kuo A."/>
            <person name="Riley R."/>
            <person name="Clum A."/>
            <person name="Nolan M."/>
            <person name="Lipzen A."/>
            <person name="Salamov A."/>
            <person name="Henrissat B."/>
            <person name="Wiebenga A."/>
            <person name="De Vries R.P."/>
            <person name="Grigoriev I.V."/>
            <person name="Mortensen U.H."/>
            <person name="Andersen M.R."/>
            <person name="Baker S.E."/>
        </authorList>
    </citation>
    <scope>NUCLEOTIDE SEQUENCE [LARGE SCALE GENOMIC DNA]</scope>
    <source>
        <strain evidence="3 4">CBS 117.55</strain>
    </source>
</reference>
<dbReference type="GeneID" id="37068340"/>
<gene>
    <name evidence="3" type="ORF">BO70DRAFT_389752</name>
</gene>
<evidence type="ECO:0000259" key="2">
    <source>
        <dbReference type="Pfam" id="PF22974"/>
    </source>
</evidence>